<sequence length="60" mass="7288">MNDKLRKWINIKGRSLEDNAKMGFRLYLNHKFKWKDLFVIPNKKEKLCVLISLCRFSFLV</sequence>
<dbReference type="Proteomes" id="UP000216961">
    <property type="component" value="Unassembled WGS sequence"/>
</dbReference>
<organism evidence="1 2">
    <name type="scientific">Niallia circulans</name>
    <name type="common">Bacillus circulans</name>
    <dbReference type="NCBI Taxonomy" id="1397"/>
    <lineage>
        <taxon>Bacteria</taxon>
        <taxon>Bacillati</taxon>
        <taxon>Bacillota</taxon>
        <taxon>Bacilli</taxon>
        <taxon>Bacillales</taxon>
        <taxon>Bacillaceae</taxon>
        <taxon>Niallia</taxon>
    </lineage>
</organism>
<name>A0A268FIN6_NIACI</name>
<dbReference type="EMBL" id="NPBQ01000004">
    <property type="protein sequence ID" value="PAD85235.1"/>
    <property type="molecule type" value="Genomic_DNA"/>
</dbReference>
<comment type="caution">
    <text evidence="1">The sequence shown here is derived from an EMBL/GenBank/DDBJ whole genome shotgun (WGS) entry which is preliminary data.</text>
</comment>
<evidence type="ECO:0000313" key="1">
    <source>
        <dbReference type="EMBL" id="PAD85235.1"/>
    </source>
</evidence>
<reference evidence="1 2" key="1">
    <citation type="submission" date="2017-07" db="EMBL/GenBank/DDBJ databases">
        <title>Isolation and whole genome analysis of endospore-forming bacteria from heroin.</title>
        <authorList>
            <person name="Kalinowski J."/>
            <person name="Ahrens B."/>
            <person name="Al-Dilaimi A."/>
            <person name="Winkler A."/>
            <person name="Wibberg D."/>
            <person name="Schleenbecker U."/>
            <person name="Ruckert C."/>
            <person name="Wolfel R."/>
            <person name="Grass G."/>
        </authorList>
    </citation>
    <scope>NUCLEOTIDE SEQUENCE [LARGE SCALE GENOMIC DNA]</scope>
    <source>
        <strain evidence="1 2">7521-2</strain>
    </source>
</reference>
<dbReference type="AlphaFoldDB" id="A0A268FIN6"/>
<dbReference type="KEGG" id="bcir:C2I06_05055"/>
<gene>
    <name evidence="1" type="ORF">CHH57_00760</name>
</gene>
<evidence type="ECO:0000313" key="2">
    <source>
        <dbReference type="Proteomes" id="UP000216961"/>
    </source>
</evidence>
<accession>A0A268FIN6</accession>
<proteinExistence type="predicted"/>
<protein>
    <submittedName>
        <fullName evidence="1">Uncharacterized protein</fullName>
    </submittedName>
</protein>